<protein>
    <recommendedName>
        <fullName evidence="4">DUF2189 domain-containing protein</fullName>
    </recommendedName>
</protein>
<feature type="transmembrane region" description="Helical" evidence="1">
    <location>
        <begin position="177"/>
        <end position="195"/>
    </location>
</feature>
<dbReference type="InterPro" id="IPR018692">
    <property type="entry name" value="DUF2189"/>
</dbReference>
<keyword evidence="1" id="KW-0812">Transmembrane</keyword>
<sequence length="286" mass="30672">MTIRNPVVWSFDQIRQTFGAVKSVEHAFHHPAEEASLVVPQVRRITVADLKDVLRRGFSDFGAYRTDVIFICLIYPLAGLLIGAATLGNGLLPLLFPLVSGFALLGPFAAAGLYEMSRRREQGQSVTWTDAFNVLTSPSLAAIIELGLLLVGIFLVWLLVAMGIYQMTLGPDLPESVSAFVTAVFTTGPGWALIVVGVGVGFLFAVAVLAISAVSFPLLLDHRVGVSVAVRTSVRAFMVNPVPMLTWGFIVAGGLVLGAIPLLVGLVVVMPVLGHATWHLYRKVVQ</sequence>
<evidence type="ECO:0000313" key="2">
    <source>
        <dbReference type="EMBL" id="ADH91507.1"/>
    </source>
</evidence>
<feature type="transmembrane region" description="Helical" evidence="1">
    <location>
        <begin position="247"/>
        <end position="273"/>
    </location>
</feature>
<feature type="transmembrane region" description="Helical" evidence="1">
    <location>
        <begin position="68"/>
        <end position="88"/>
    </location>
</feature>
<keyword evidence="3" id="KW-1185">Reference proteome</keyword>
<dbReference type="Proteomes" id="UP000006633">
    <property type="component" value="Chromosome"/>
</dbReference>
<keyword evidence="1" id="KW-1133">Transmembrane helix</keyword>
<keyword evidence="1" id="KW-0472">Membrane</keyword>
<dbReference type="STRING" id="639283.Snov_4239"/>
<evidence type="ECO:0008006" key="4">
    <source>
        <dbReference type="Google" id="ProtNLM"/>
    </source>
</evidence>
<reference evidence="2 3" key="1">
    <citation type="journal article" date="2012" name="Stand. Genomic Sci.">
        <title>Complete genome sequence of the facultatively chemolithoautotrophic and methylotrophic alpha Proteobacterium Starkeya novella type strain (ATCC 8093(T)).</title>
        <authorList>
            <person name="Kappler U."/>
            <person name="Davenport K."/>
            <person name="Beatson S."/>
            <person name="Lucas S."/>
            <person name="Lapidus A."/>
            <person name="Copeland A."/>
            <person name="Berry K.W."/>
            <person name="Glavina Del Rio T."/>
            <person name="Hammon N."/>
            <person name="Dalin E."/>
            <person name="Tice H."/>
            <person name="Pitluck S."/>
            <person name="Richardson P."/>
            <person name="Bruce D."/>
            <person name="Goodwin L.A."/>
            <person name="Han C."/>
            <person name="Tapia R."/>
            <person name="Detter J.C."/>
            <person name="Chang Y.J."/>
            <person name="Jeffries C.D."/>
            <person name="Land M."/>
            <person name="Hauser L."/>
            <person name="Kyrpides N.C."/>
            <person name="Goker M."/>
            <person name="Ivanova N."/>
            <person name="Klenk H.P."/>
            <person name="Woyke T."/>
        </authorList>
    </citation>
    <scope>NUCLEOTIDE SEQUENCE [LARGE SCALE GENOMIC DNA]</scope>
    <source>
        <strain evidence="3">ATCC 8093 / DSM 506 / JCM 20403 / CCM 1077 / IAM 12100 / NBRC 12443 / NCIMB 10456</strain>
    </source>
</reference>
<gene>
    <name evidence="2" type="ordered locus">Snov_4239</name>
</gene>
<dbReference type="EMBL" id="CP002026">
    <property type="protein sequence ID" value="ADH91507.1"/>
    <property type="molecule type" value="Genomic_DNA"/>
</dbReference>
<feature type="transmembrane region" description="Helical" evidence="1">
    <location>
        <begin position="146"/>
        <end position="165"/>
    </location>
</feature>
<dbReference type="HOGENOM" id="CLU_067791_0_0_5"/>
<name>D7A1T2_ANCN5</name>
<dbReference type="RefSeq" id="WP_013169007.1">
    <property type="nucleotide sequence ID" value="NC_014217.1"/>
</dbReference>
<feature type="transmembrane region" description="Helical" evidence="1">
    <location>
        <begin position="202"/>
        <end position="220"/>
    </location>
</feature>
<dbReference type="KEGG" id="sno:Snov_4239"/>
<proteinExistence type="predicted"/>
<dbReference type="Pfam" id="PF09955">
    <property type="entry name" value="DUF2189"/>
    <property type="match status" value="1"/>
</dbReference>
<accession>D7A1T2</accession>
<dbReference type="AlphaFoldDB" id="D7A1T2"/>
<organism evidence="2 3">
    <name type="scientific">Ancylobacter novellus (strain ATCC 8093 / DSM 506 / JCM 20403 / CCM 1077 / IAM 12100 / NBRC 12443 / NCIMB 10456)</name>
    <name type="common">Starkeya novella</name>
    <dbReference type="NCBI Taxonomy" id="639283"/>
    <lineage>
        <taxon>Bacteria</taxon>
        <taxon>Pseudomonadati</taxon>
        <taxon>Pseudomonadota</taxon>
        <taxon>Alphaproteobacteria</taxon>
        <taxon>Hyphomicrobiales</taxon>
        <taxon>Xanthobacteraceae</taxon>
        <taxon>Ancylobacter</taxon>
    </lineage>
</organism>
<dbReference type="eggNOG" id="COG5473">
    <property type="taxonomic scope" value="Bacteria"/>
</dbReference>
<evidence type="ECO:0000313" key="3">
    <source>
        <dbReference type="Proteomes" id="UP000006633"/>
    </source>
</evidence>
<evidence type="ECO:0000256" key="1">
    <source>
        <dbReference type="SAM" id="Phobius"/>
    </source>
</evidence>
<feature type="transmembrane region" description="Helical" evidence="1">
    <location>
        <begin position="94"/>
        <end position="114"/>
    </location>
</feature>